<dbReference type="InterPro" id="IPR052039">
    <property type="entry name" value="Caspase-related_regulators"/>
</dbReference>
<protein>
    <submittedName>
        <fullName evidence="3">Major paralogous domain-containing protein</fullName>
    </submittedName>
</protein>
<dbReference type="Pfam" id="PF00656">
    <property type="entry name" value="Peptidase_C14"/>
    <property type="match status" value="1"/>
</dbReference>
<feature type="region of interest" description="Disordered" evidence="1">
    <location>
        <begin position="239"/>
        <end position="258"/>
    </location>
</feature>
<dbReference type="Proteomes" id="UP000199397">
    <property type="component" value="Unassembled WGS sequence"/>
</dbReference>
<sequence>MIVGVNTYDQESGLRPLKYADADANALTTVLQKHGYAARTLTNQKATKSYILNAIKQAGETLNPQQGTLVFAFSGHGFAQGGNNYLASYGTVGGNLSESALSMQELEQAVRATKARRAVLFIDACRDNPGLEGSKSIGQPSFIQQQSEGIQVLYATKFGEISWEHDSLKHGVFSYFLQKALNGEAADNQGAISFDNLKSYVQQQVANWTFTNLARTQKPFSMGENYGIFMLASGSNLTTAPTPTPKPEPVAVPSQPVTRPEPVLEQTAATNLISGRYIDNGDGTITDTKTKLMWKKCSEGQTGDNCSGEPASYNWDDAMAKFGKGEWRLPTHEELRTLVYCSNGTPQEVAWDESCDGKDNNAGKYQRPTIDLQAFPNTAKRNTASEYNKSKYWSSTRQGNYKFSHWYIGFDEGRKGFVPPVGGCSVRLVRFGQ</sequence>
<dbReference type="InterPro" id="IPR011600">
    <property type="entry name" value="Pept_C14_caspase"/>
</dbReference>
<reference evidence="3 4" key="1">
    <citation type="submission" date="2016-10" db="EMBL/GenBank/DDBJ databases">
        <authorList>
            <person name="de Groot N.N."/>
        </authorList>
    </citation>
    <scope>NUCLEOTIDE SEQUENCE [LARGE SCALE GENOMIC DNA]</scope>
    <source>
        <strain evidence="3 4">DSM 21228</strain>
    </source>
</reference>
<evidence type="ECO:0000313" key="4">
    <source>
        <dbReference type="Proteomes" id="UP000199397"/>
    </source>
</evidence>
<accession>A0A1H4D3X6</accession>
<dbReference type="PROSITE" id="PS50208">
    <property type="entry name" value="CASPASE_P20"/>
    <property type="match status" value="1"/>
</dbReference>
<organism evidence="3 4">
    <name type="scientific">Thiothrix caldifontis</name>
    <dbReference type="NCBI Taxonomy" id="525918"/>
    <lineage>
        <taxon>Bacteria</taxon>
        <taxon>Pseudomonadati</taxon>
        <taxon>Pseudomonadota</taxon>
        <taxon>Gammaproteobacteria</taxon>
        <taxon>Thiotrichales</taxon>
        <taxon>Thiotrichaceae</taxon>
        <taxon>Thiothrix</taxon>
    </lineage>
</organism>
<feature type="domain" description="Caspase family p20" evidence="2">
    <location>
        <begin position="1"/>
        <end position="129"/>
    </location>
</feature>
<name>A0A1H4D3X6_9GAMM</name>
<dbReference type="InterPro" id="IPR011460">
    <property type="entry name" value="Lcl_C"/>
</dbReference>
<gene>
    <name evidence="3" type="ORF">SAMN05660964_02138</name>
</gene>
<dbReference type="InterPro" id="IPR001309">
    <property type="entry name" value="Pept_C14_p20"/>
</dbReference>
<dbReference type="InterPro" id="IPR029030">
    <property type="entry name" value="Caspase-like_dom_sf"/>
</dbReference>
<dbReference type="PANTHER" id="PTHR22576">
    <property type="entry name" value="MUCOSA ASSOCIATED LYMPHOID TISSUE LYMPHOMA TRANSLOCATION PROTEIN 1/PARACASPASE"/>
    <property type="match status" value="1"/>
</dbReference>
<dbReference type="SUPFAM" id="SSF52129">
    <property type="entry name" value="Caspase-like"/>
    <property type="match status" value="1"/>
</dbReference>
<evidence type="ECO:0000256" key="1">
    <source>
        <dbReference type="SAM" id="MobiDB-lite"/>
    </source>
</evidence>
<proteinExistence type="predicted"/>
<dbReference type="STRING" id="525918.SAMN05660964_02138"/>
<keyword evidence="4" id="KW-1185">Reference proteome</keyword>
<evidence type="ECO:0000313" key="3">
    <source>
        <dbReference type="EMBL" id="SEA67149.1"/>
    </source>
</evidence>
<dbReference type="PANTHER" id="PTHR22576:SF37">
    <property type="entry name" value="MUCOSA-ASSOCIATED LYMPHOID TISSUE LYMPHOMA TRANSLOCATION PROTEIN 1"/>
    <property type="match status" value="1"/>
</dbReference>
<dbReference type="Pfam" id="PF07603">
    <property type="entry name" value="Lcl_C"/>
    <property type="match status" value="1"/>
</dbReference>
<dbReference type="EMBL" id="FNQP01000011">
    <property type="protein sequence ID" value="SEA67149.1"/>
    <property type="molecule type" value="Genomic_DNA"/>
</dbReference>
<dbReference type="GO" id="GO:0004197">
    <property type="term" value="F:cysteine-type endopeptidase activity"/>
    <property type="evidence" value="ECO:0007669"/>
    <property type="project" value="InterPro"/>
</dbReference>
<dbReference type="GO" id="GO:0006508">
    <property type="term" value="P:proteolysis"/>
    <property type="evidence" value="ECO:0007669"/>
    <property type="project" value="InterPro"/>
</dbReference>
<dbReference type="Gene3D" id="3.40.50.1460">
    <property type="match status" value="1"/>
</dbReference>
<dbReference type="AlphaFoldDB" id="A0A1H4D3X6"/>
<evidence type="ECO:0000259" key="2">
    <source>
        <dbReference type="PROSITE" id="PS50208"/>
    </source>
</evidence>